<keyword evidence="6 12" id="KW-0479">Metal-binding</keyword>
<evidence type="ECO:0000256" key="4">
    <source>
        <dbReference type="ARBA" id="ARBA00022670"/>
    </source>
</evidence>
<evidence type="ECO:0000256" key="5">
    <source>
        <dbReference type="ARBA" id="ARBA00022692"/>
    </source>
</evidence>
<evidence type="ECO:0000256" key="6">
    <source>
        <dbReference type="ARBA" id="ARBA00022723"/>
    </source>
</evidence>
<dbReference type="CDD" id="cd07336">
    <property type="entry name" value="M48B_HtpX_like"/>
    <property type="match status" value="1"/>
</dbReference>
<keyword evidence="11 12" id="KW-0472">Membrane</keyword>
<dbReference type="InterPro" id="IPR022919">
    <property type="entry name" value="Pept_M48_protease_HtpX"/>
</dbReference>
<dbReference type="InterPro" id="IPR050083">
    <property type="entry name" value="HtpX_protease"/>
</dbReference>
<comment type="subcellular location">
    <subcellularLocation>
        <location evidence="1 12">Cell membrane</location>
        <topology evidence="1 12">Multi-pass membrane protein</topology>
    </subcellularLocation>
</comment>
<dbReference type="Pfam" id="PF01435">
    <property type="entry name" value="Peptidase_M48"/>
    <property type="match status" value="1"/>
</dbReference>
<dbReference type="NCBIfam" id="NF002826">
    <property type="entry name" value="PRK03001.1"/>
    <property type="match status" value="1"/>
</dbReference>
<feature type="binding site" evidence="12">
    <location>
        <position position="135"/>
    </location>
    <ligand>
        <name>Zn(2+)</name>
        <dbReference type="ChEBI" id="CHEBI:29105"/>
        <note>catalytic</note>
    </ligand>
</feature>
<evidence type="ECO:0000256" key="7">
    <source>
        <dbReference type="ARBA" id="ARBA00022801"/>
    </source>
</evidence>
<dbReference type="GO" id="GO:0006508">
    <property type="term" value="P:proteolysis"/>
    <property type="evidence" value="ECO:0007669"/>
    <property type="project" value="UniProtKB-KW"/>
</dbReference>
<dbReference type="RefSeq" id="WP_072150696.1">
    <property type="nucleotide sequence ID" value="NZ_CZVU01000073.1"/>
</dbReference>
<comment type="similarity">
    <text evidence="2 12">Belongs to the peptidase M48B family.</text>
</comment>
<dbReference type="Proteomes" id="UP000243065">
    <property type="component" value="Unassembled WGS sequence"/>
</dbReference>
<feature type="binding site" evidence="12">
    <location>
        <position position="206"/>
    </location>
    <ligand>
        <name>Zn(2+)</name>
        <dbReference type="ChEBI" id="CHEBI:29105"/>
        <note>catalytic</note>
    </ligand>
</feature>
<reference evidence="14 15" key="1">
    <citation type="submission" date="2015-11" db="EMBL/GenBank/DDBJ databases">
        <authorList>
            <person name="Varghese N."/>
        </authorList>
    </citation>
    <scope>NUCLEOTIDE SEQUENCE [LARGE SCALE GENOMIC DNA]</scope>
    <source>
        <strain evidence="14 15">JGI-24</strain>
    </source>
</reference>
<dbReference type="EMBL" id="CZVU01000073">
    <property type="protein sequence ID" value="CUT03779.1"/>
    <property type="molecule type" value="Genomic_DNA"/>
</dbReference>
<evidence type="ECO:0000256" key="9">
    <source>
        <dbReference type="ARBA" id="ARBA00022989"/>
    </source>
</evidence>
<sequence length="288" mass="31531">MNNTLKTVFLMTLMTVLLLAVGSVIGGKSGVMIAFVFSLLMNFFSYWFSDKIVLAMYGAREVSEAEAPKLYSMVRRLTTKAGLPMPKVYIIPSLTPNAFATGRNPQNAAVAVTEGILRLLDEDELEGVLGHELAHIKHRDILTATIVATMVGAIVFLARMAQWSLFFFGGSRDRENNMNWIAELVLIIVAPIAAVLIQLAISRAREFAADEGGAKISGKPLALASALKKLARGVESIPMGNAKPETAHMFIVNPLRGEGILKLFSTHPPITERVKRLEKIAREMGVYY</sequence>
<evidence type="ECO:0000256" key="1">
    <source>
        <dbReference type="ARBA" id="ARBA00004651"/>
    </source>
</evidence>
<keyword evidence="10 12" id="KW-0482">Metalloprotease</keyword>
<keyword evidence="7 12" id="KW-0378">Hydrolase</keyword>
<dbReference type="HAMAP" id="MF_00188">
    <property type="entry name" value="Pept_M48_protease_HtpX"/>
    <property type="match status" value="1"/>
</dbReference>
<keyword evidence="8 12" id="KW-0862">Zinc</keyword>
<keyword evidence="3 12" id="KW-1003">Cell membrane</keyword>
<dbReference type="PANTHER" id="PTHR43221:SF1">
    <property type="entry name" value="PROTEASE HTPX"/>
    <property type="match status" value="1"/>
</dbReference>
<evidence type="ECO:0000256" key="10">
    <source>
        <dbReference type="ARBA" id="ARBA00023049"/>
    </source>
</evidence>
<feature type="domain" description="Peptidase M48" evidence="13">
    <location>
        <begin position="65"/>
        <end position="280"/>
    </location>
</feature>
<dbReference type="Gene3D" id="3.30.2010.10">
    <property type="entry name" value="Metalloproteases ('zincins'), catalytic domain"/>
    <property type="match status" value="1"/>
</dbReference>
<dbReference type="InterPro" id="IPR001915">
    <property type="entry name" value="Peptidase_M48"/>
</dbReference>
<evidence type="ECO:0000256" key="11">
    <source>
        <dbReference type="ARBA" id="ARBA00023136"/>
    </source>
</evidence>
<evidence type="ECO:0000256" key="12">
    <source>
        <dbReference type="HAMAP-Rule" id="MF_00188"/>
    </source>
</evidence>
<dbReference type="PANTHER" id="PTHR43221">
    <property type="entry name" value="PROTEASE HTPX"/>
    <property type="match status" value="1"/>
</dbReference>
<evidence type="ECO:0000256" key="3">
    <source>
        <dbReference type="ARBA" id="ARBA00022475"/>
    </source>
</evidence>
<keyword evidence="5 12" id="KW-0812">Transmembrane</keyword>
<evidence type="ECO:0000313" key="15">
    <source>
        <dbReference type="Proteomes" id="UP000243065"/>
    </source>
</evidence>
<evidence type="ECO:0000313" key="14">
    <source>
        <dbReference type="EMBL" id="CUT03779.1"/>
    </source>
</evidence>
<dbReference type="EC" id="3.4.24.-" evidence="12"/>
<dbReference type="OrthoDB" id="15218at2"/>
<evidence type="ECO:0000256" key="2">
    <source>
        <dbReference type="ARBA" id="ARBA00009779"/>
    </source>
</evidence>
<gene>
    <name evidence="12" type="primary">htpX</name>
    <name evidence="14" type="ORF">JGI24_01364</name>
</gene>
<protein>
    <recommendedName>
        <fullName evidence="12">Protease HtpX homolog</fullName>
        <ecNumber evidence="12">3.4.24.-</ecNumber>
    </recommendedName>
</protein>
<feature type="transmembrane region" description="Helical" evidence="12">
    <location>
        <begin position="180"/>
        <end position="201"/>
    </location>
</feature>
<feature type="transmembrane region" description="Helical" evidence="12">
    <location>
        <begin position="31"/>
        <end position="48"/>
    </location>
</feature>
<feature type="active site" evidence="12">
    <location>
        <position position="132"/>
    </location>
</feature>
<feature type="binding site" evidence="12">
    <location>
        <position position="131"/>
    </location>
    <ligand>
        <name>Zn(2+)</name>
        <dbReference type="ChEBI" id="CHEBI:29105"/>
        <note>catalytic</note>
    </ligand>
</feature>
<comment type="cofactor">
    <cofactor evidence="12">
        <name>Zn(2+)</name>
        <dbReference type="ChEBI" id="CHEBI:29105"/>
    </cofactor>
    <text evidence="12">Binds 1 zinc ion per subunit.</text>
</comment>
<feature type="transmembrane region" description="Helical" evidence="12">
    <location>
        <begin position="141"/>
        <end position="160"/>
    </location>
</feature>
<feature type="transmembrane region" description="Helical" evidence="12">
    <location>
        <begin position="7"/>
        <end position="25"/>
    </location>
</feature>
<accession>A0A656D977</accession>
<keyword evidence="4 12" id="KW-0645">Protease</keyword>
<dbReference type="GO" id="GO:0008270">
    <property type="term" value="F:zinc ion binding"/>
    <property type="evidence" value="ECO:0007669"/>
    <property type="project" value="UniProtKB-UniRule"/>
</dbReference>
<dbReference type="GO" id="GO:0005886">
    <property type="term" value="C:plasma membrane"/>
    <property type="evidence" value="ECO:0007669"/>
    <property type="project" value="UniProtKB-SubCell"/>
</dbReference>
<keyword evidence="14" id="KW-0346">Stress response</keyword>
<name>A0A656D977_KRYT1</name>
<dbReference type="AlphaFoldDB" id="A0A656D977"/>
<organism evidence="14 15">
    <name type="scientific">Kryptobacter tengchongensis</name>
    <dbReference type="NCBI Taxonomy" id="1643429"/>
    <lineage>
        <taxon>Bacteria</taxon>
        <taxon>Pseudomonadati</taxon>
        <taxon>Candidatus Kryptoniota</taxon>
        <taxon>Candidatus Kryptobacter</taxon>
    </lineage>
</organism>
<evidence type="ECO:0000256" key="8">
    <source>
        <dbReference type="ARBA" id="ARBA00022833"/>
    </source>
</evidence>
<keyword evidence="15" id="KW-1185">Reference proteome</keyword>
<evidence type="ECO:0000259" key="13">
    <source>
        <dbReference type="Pfam" id="PF01435"/>
    </source>
</evidence>
<dbReference type="GO" id="GO:0004222">
    <property type="term" value="F:metalloendopeptidase activity"/>
    <property type="evidence" value="ECO:0007669"/>
    <property type="project" value="UniProtKB-UniRule"/>
</dbReference>
<proteinExistence type="inferred from homology"/>
<keyword evidence="9 12" id="KW-1133">Transmembrane helix</keyword>